<evidence type="ECO:0000256" key="3">
    <source>
        <dbReference type="SAM" id="Phobius"/>
    </source>
</evidence>
<dbReference type="EMBL" id="MU857030">
    <property type="protein sequence ID" value="KAK4151160.1"/>
    <property type="molecule type" value="Genomic_DNA"/>
</dbReference>
<dbReference type="Proteomes" id="UP001302745">
    <property type="component" value="Unassembled WGS sequence"/>
</dbReference>
<gene>
    <name evidence="4" type="ORF">C8A00DRAFT_45588</name>
</gene>
<dbReference type="GO" id="GO:0000009">
    <property type="term" value="F:alpha-1,6-mannosyltransferase activity"/>
    <property type="evidence" value="ECO:0007669"/>
    <property type="project" value="InterPro"/>
</dbReference>
<evidence type="ECO:0000256" key="1">
    <source>
        <dbReference type="ARBA" id="ARBA00009003"/>
    </source>
</evidence>
<dbReference type="GO" id="GO:0006487">
    <property type="term" value="P:protein N-linked glycosylation"/>
    <property type="evidence" value="ECO:0007669"/>
    <property type="project" value="TreeGrafter"/>
</dbReference>
<organism evidence="4 5">
    <name type="scientific">Chaetomidium leptoderma</name>
    <dbReference type="NCBI Taxonomy" id="669021"/>
    <lineage>
        <taxon>Eukaryota</taxon>
        <taxon>Fungi</taxon>
        <taxon>Dikarya</taxon>
        <taxon>Ascomycota</taxon>
        <taxon>Pezizomycotina</taxon>
        <taxon>Sordariomycetes</taxon>
        <taxon>Sordariomycetidae</taxon>
        <taxon>Sordariales</taxon>
        <taxon>Chaetomiaceae</taxon>
        <taxon>Chaetomidium</taxon>
    </lineage>
</organism>
<sequence>MARLEFLHHVTRHRHRVHGLVGVALVLLAGAVWVYGGFATGMQDFTIVVPRPPQVFPPKNAPTDPHSNGSDDWRHSTQSPAAVKPGIPPKIWQIMLPKKPLGAKFIADAKILADTPSWLAMNTDYTYTLVGQEGGEEFVRSHFGSDPRILEAYTKMPNVGMKSDLLRYLLLEAEGGVYSDTDTVALKPIDDWVPAAIRDQVAVVVGLEFDRRDGSHWADILHDVQFCQWTIAAAPGHAVFRKMAARIVASLDDLSAQHGVPFEQLKPSSVEVMNSTGPAAWTDVVFQQLQEFDPSLTELKDLWYMTKPRLYGDILVLTIDGFGMGQPHSKSTSDGTIPEAALVKHQFKGSWRGDS</sequence>
<keyword evidence="3" id="KW-1133">Transmembrane helix</keyword>
<dbReference type="PANTHER" id="PTHR31834:SF1">
    <property type="entry name" value="INITIATION-SPECIFIC ALPHA-1,6-MANNOSYLTRANSFERASE"/>
    <property type="match status" value="1"/>
</dbReference>
<evidence type="ECO:0000256" key="2">
    <source>
        <dbReference type="SAM" id="MobiDB-lite"/>
    </source>
</evidence>
<dbReference type="SUPFAM" id="SSF53448">
    <property type="entry name" value="Nucleotide-diphospho-sugar transferases"/>
    <property type="match status" value="1"/>
</dbReference>
<reference evidence="4" key="1">
    <citation type="journal article" date="2023" name="Mol. Phylogenet. Evol.">
        <title>Genome-scale phylogeny and comparative genomics of the fungal order Sordariales.</title>
        <authorList>
            <person name="Hensen N."/>
            <person name="Bonometti L."/>
            <person name="Westerberg I."/>
            <person name="Brannstrom I.O."/>
            <person name="Guillou S."/>
            <person name="Cros-Aarteil S."/>
            <person name="Calhoun S."/>
            <person name="Haridas S."/>
            <person name="Kuo A."/>
            <person name="Mondo S."/>
            <person name="Pangilinan J."/>
            <person name="Riley R."/>
            <person name="LaButti K."/>
            <person name="Andreopoulos B."/>
            <person name="Lipzen A."/>
            <person name="Chen C."/>
            <person name="Yan M."/>
            <person name="Daum C."/>
            <person name="Ng V."/>
            <person name="Clum A."/>
            <person name="Steindorff A."/>
            <person name="Ohm R.A."/>
            <person name="Martin F."/>
            <person name="Silar P."/>
            <person name="Natvig D.O."/>
            <person name="Lalanne C."/>
            <person name="Gautier V."/>
            <person name="Ament-Velasquez S.L."/>
            <person name="Kruys A."/>
            <person name="Hutchinson M.I."/>
            <person name="Powell A.J."/>
            <person name="Barry K."/>
            <person name="Miller A.N."/>
            <person name="Grigoriev I.V."/>
            <person name="Debuchy R."/>
            <person name="Gladieux P."/>
            <person name="Hiltunen Thoren M."/>
            <person name="Johannesson H."/>
        </authorList>
    </citation>
    <scope>NUCLEOTIDE SEQUENCE</scope>
    <source>
        <strain evidence="4">CBS 538.74</strain>
    </source>
</reference>
<keyword evidence="3" id="KW-0472">Membrane</keyword>
<comment type="similarity">
    <text evidence="1">Belongs to the glycosyltransferase 32 family.</text>
</comment>
<name>A0AAN6ZTC1_9PEZI</name>
<comment type="caution">
    <text evidence="4">The sequence shown here is derived from an EMBL/GenBank/DDBJ whole genome shotgun (WGS) entry which is preliminary data.</text>
</comment>
<dbReference type="Gene3D" id="3.90.550.20">
    <property type="match status" value="1"/>
</dbReference>
<dbReference type="AlphaFoldDB" id="A0AAN6ZTC1"/>
<dbReference type="InterPro" id="IPR039367">
    <property type="entry name" value="Och1-like"/>
</dbReference>
<accession>A0AAN6ZTC1</accession>
<evidence type="ECO:0000313" key="5">
    <source>
        <dbReference type="Proteomes" id="UP001302745"/>
    </source>
</evidence>
<proteinExistence type="inferred from homology"/>
<dbReference type="InterPro" id="IPR029044">
    <property type="entry name" value="Nucleotide-diphossugar_trans"/>
</dbReference>
<keyword evidence="5" id="KW-1185">Reference proteome</keyword>
<dbReference type="GO" id="GO:0000136">
    <property type="term" value="C:mannan polymerase complex"/>
    <property type="evidence" value="ECO:0007669"/>
    <property type="project" value="TreeGrafter"/>
</dbReference>
<reference evidence="4" key="2">
    <citation type="submission" date="2023-05" db="EMBL/GenBank/DDBJ databases">
        <authorList>
            <consortium name="Lawrence Berkeley National Laboratory"/>
            <person name="Steindorff A."/>
            <person name="Hensen N."/>
            <person name="Bonometti L."/>
            <person name="Westerberg I."/>
            <person name="Brannstrom I.O."/>
            <person name="Guillou S."/>
            <person name="Cros-Aarteil S."/>
            <person name="Calhoun S."/>
            <person name="Haridas S."/>
            <person name="Kuo A."/>
            <person name="Mondo S."/>
            <person name="Pangilinan J."/>
            <person name="Riley R."/>
            <person name="Labutti K."/>
            <person name="Andreopoulos B."/>
            <person name="Lipzen A."/>
            <person name="Chen C."/>
            <person name="Yanf M."/>
            <person name="Daum C."/>
            <person name="Ng V."/>
            <person name="Clum A."/>
            <person name="Ohm R."/>
            <person name="Martin F."/>
            <person name="Silar P."/>
            <person name="Natvig D."/>
            <person name="Lalanne C."/>
            <person name="Gautier V."/>
            <person name="Ament-Velasquez S.L."/>
            <person name="Kruys A."/>
            <person name="Hutchinson M.I."/>
            <person name="Powell A.J."/>
            <person name="Barry K."/>
            <person name="Miller A.N."/>
            <person name="Grigoriev I.V."/>
            <person name="Debuchy R."/>
            <person name="Gladieux P."/>
            <person name="Thoren M.H."/>
            <person name="Johannesson H."/>
        </authorList>
    </citation>
    <scope>NUCLEOTIDE SEQUENCE</scope>
    <source>
        <strain evidence="4">CBS 538.74</strain>
    </source>
</reference>
<feature type="region of interest" description="Disordered" evidence="2">
    <location>
        <begin position="56"/>
        <end position="81"/>
    </location>
</feature>
<evidence type="ECO:0000313" key="4">
    <source>
        <dbReference type="EMBL" id="KAK4151160.1"/>
    </source>
</evidence>
<feature type="transmembrane region" description="Helical" evidence="3">
    <location>
        <begin position="20"/>
        <end position="38"/>
    </location>
</feature>
<keyword evidence="3" id="KW-0812">Transmembrane</keyword>
<dbReference type="InterPro" id="IPR007577">
    <property type="entry name" value="GlycoTrfase_DXD_sugar-bd_CS"/>
</dbReference>
<dbReference type="Pfam" id="PF04488">
    <property type="entry name" value="Gly_transf_sug"/>
    <property type="match status" value="1"/>
</dbReference>
<dbReference type="PANTHER" id="PTHR31834">
    <property type="entry name" value="INITIATION-SPECIFIC ALPHA-1,6-MANNOSYLTRANSFERASE"/>
    <property type="match status" value="1"/>
</dbReference>
<protein>
    <submittedName>
        <fullName evidence="4">Glycosyltransferase</fullName>
    </submittedName>
</protein>